<evidence type="ECO:0000256" key="1">
    <source>
        <dbReference type="SAM" id="MobiDB-lite"/>
    </source>
</evidence>
<organism evidence="2">
    <name type="scientific">Streptomyces sp. R33</name>
    <dbReference type="NCBI Taxonomy" id="3238629"/>
    <lineage>
        <taxon>Bacteria</taxon>
        <taxon>Bacillati</taxon>
        <taxon>Actinomycetota</taxon>
        <taxon>Actinomycetes</taxon>
        <taxon>Kitasatosporales</taxon>
        <taxon>Streptomycetaceae</taxon>
        <taxon>Streptomyces</taxon>
    </lineage>
</organism>
<feature type="compositionally biased region" description="Low complexity" evidence="1">
    <location>
        <begin position="339"/>
        <end position="360"/>
    </location>
</feature>
<dbReference type="AlphaFoldDB" id="A0AB39Y1C9"/>
<feature type="region of interest" description="Disordered" evidence="1">
    <location>
        <begin position="279"/>
        <end position="379"/>
    </location>
</feature>
<accession>A0AB39Y1C9</accession>
<gene>
    <name evidence="2" type="ORF">AB5J51_09960</name>
</gene>
<name>A0AB39Y1C9_9ACTN</name>
<reference evidence="2" key="1">
    <citation type="submission" date="2024-08" db="EMBL/GenBank/DDBJ databases">
        <authorList>
            <person name="Yu S.T."/>
        </authorList>
    </citation>
    <scope>NUCLEOTIDE SEQUENCE</scope>
    <source>
        <strain evidence="2">R33</strain>
    </source>
</reference>
<dbReference type="RefSeq" id="WP_369777463.1">
    <property type="nucleotide sequence ID" value="NZ_CP165727.1"/>
</dbReference>
<evidence type="ECO:0000313" key="2">
    <source>
        <dbReference type="EMBL" id="XDV63233.1"/>
    </source>
</evidence>
<sequence>MNGPTVVIDRLSATLRPDPAEAPPAADRLRGPLRHAVGGALETALRGLALPPGHWCLARLDLTLDLDLARPDPALARDWSEAVAAAIERTVREGRAAAPGALVHYRHDVELLADAVAGLAAGRRERLWAWRQTGILRPGDPAPEAAPGPALLAALERHPQHAAAAVLRAAEDCGLAALDRAWGQDGWQRLAALVAGRDPAAQEPAGPAPDPGTRALARALLAGSRLAALVRESRLRPAAPVSAAWAVLLLAETDPASLHRPSARPGLCGLLADGLRTLGGGPAHTGPEPALRSRDVPEAAEPAGSGEQAPALPIDGPESPPGRDAPQEPPAAAPRRVDAAGTAPVPDAPAAGGPDAQGPVRVPRQEGAPAQEPAADPVGGAATGWAGLLFLLAAAAETGLPDRVLDEPALAARPLPWVLHATARALSGLAPADPAALALAGLGPGRAAGLLRAAPATPPEQAAVDALAADWARATAARLGDGQYADDPFGAVAAVARRPGRITAETGWIEAELAVADTDLAVRRAGLDLDPGWVGWLGVVVRYRYV</sequence>
<dbReference type="EMBL" id="CP165727">
    <property type="protein sequence ID" value="XDV63233.1"/>
    <property type="molecule type" value="Genomic_DNA"/>
</dbReference>
<proteinExistence type="predicted"/>
<protein>
    <submittedName>
        <fullName evidence="2">Uncharacterized protein</fullName>
    </submittedName>
</protein>